<dbReference type="Proteomes" id="UP000283634">
    <property type="component" value="Unassembled WGS sequence"/>
</dbReference>
<dbReference type="AlphaFoldDB" id="A0A3R7LU99"/>
<dbReference type="RefSeq" id="XP_029237523.1">
    <property type="nucleotide sequence ID" value="XM_029382675.1"/>
</dbReference>
<evidence type="ECO:0000256" key="1">
    <source>
        <dbReference type="SAM" id="MobiDB-lite"/>
    </source>
</evidence>
<gene>
    <name evidence="2" type="ORF">TraAM80_05809</name>
</gene>
<dbReference type="OMA" id="KECSTRP"/>
<name>A0A3R7LU99_TRYRA</name>
<accession>A0A3R7LU99</accession>
<evidence type="ECO:0000313" key="3">
    <source>
        <dbReference type="Proteomes" id="UP000283634"/>
    </source>
</evidence>
<protein>
    <submittedName>
        <fullName evidence="2">Uncharacterized protein</fullName>
    </submittedName>
</protein>
<dbReference type="GeneID" id="40329742"/>
<comment type="caution">
    <text evidence="2">The sequence shown here is derived from an EMBL/GenBank/DDBJ whole genome shotgun (WGS) entry which is preliminary data.</text>
</comment>
<sequence length="156" mass="16307">MHTAQSDRGNETPPPASFAITNLRTGEVLLELTSSPCALPAAPAAAVEAALDGRGFFSDAFAFLAAAQAKSYEFFGRNMAKDSKTRPAVTAAARGQKEQDVDPMNACDVPSSSCMDSAEWEGDDAGTNDDGHEDEDGDVGGDGPNSLEPPSKRRRG</sequence>
<feature type="compositionally biased region" description="Acidic residues" evidence="1">
    <location>
        <begin position="118"/>
        <end position="139"/>
    </location>
</feature>
<proteinExistence type="predicted"/>
<evidence type="ECO:0000313" key="2">
    <source>
        <dbReference type="EMBL" id="RNF03460.1"/>
    </source>
</evidence>
<dbReference type="EMBL" id="MKGL01000195">
    <property type="protein sequence ID" value="RNF03460.1"/>
    <property type="molecule type" value="Genomic_DNA"/>
</dbReference>
<feature type="region of interest" description="Disordered" evidence="1">
    <location>
        <begin position="80"/>
        <end position="156"/>
    </location>
</feature>
<organism evidence="2 3">
    <name type="scientific">Trypanosoma rangeli</name>
    <dbReference type="NCBI Taxonomy" id="5698"/>
    <lineage>
        <taxon>Eukaryota</taxon>
        <taxon>Discoba</taxon>
        <taxon>Euglenozoa</taxon>
        <taxon>Kinetoplastea</taxon>
        <taxon>Metakinetoplastina</taxon>
        <taxon>Trypanosomatida</taxon>
        <taxon>Trypanosomatidae</taxon>
        <taxon>Trypanosoma</taxon>
        <taxon>Herpetosoma</taxon>
    </lineage>
</organism>
<reference evidence="2 3" key="1">
    <citation type="journal article" date="2018" name="BMC Genomics">
        <title>Genomic comparison of Trypanosoma conorhini and Trypanosoma rangeli to Trypanosoma cruzi strains of high and low virulence.</title>
        <authorList>
            <person name="Bradwell K.R."/>
            <person name="Koparde V.N."/>
            <person name="Matveyev A.V."/>
            <person name="Serrano M.G."/>
            <person name="Alves J.M."/>
            <person name="Parikh H."/>
            <person name="Huang B."/>
            <person name="Lee V."/>
            <person name="Espinosa-Alvarez O."/>
            <person name="Ortiz P.A."/>
            <person name="Costa-Martins A.G."/>
            <person name="Teixeira M.M."/>
            <person name="Buck G.A."/>
        </authorList>
    </citation>
    <scope>NUCLEOTIDE SEQUENCE [LARGE SCALE GENOMIC DNA]</scope>
    <source>
        <strain evidence="2 3">AM80</strain>
    </source>
</reference>
<keyword evidence="3" id="KW-1185">Reference proteome</keyword>
<dbReference type="OrthoDB" id="252407at2759"/>